<reference evidence="3" key="1">
    <citation type="journal article" date="2017" name="Genome Biol.">
        <title>Comparative genomics reveals high biological diversity and specific adaptations in the industrially and medically important fungal genus Aspergillus.</title>
        <authorList>
            <person name="de Vries R.P."/>
            <person name="Riley R."/>
            <person name="Wiebenga A."/>
            <person name="Aguilar-Osorio G."/>
            <person name="Amillis S."/>
            <person name="Uchima C.A."/>
            <person name="Anderluh G."/>
            <person name="Asadollahi M."/>
            <person name="Askin M."/>
            <person name="Barry K."/>
            <person name="Battaglia E."/>
            <person name="Bayram O."/>
            <person name="Benocci T."/>
            <person name="Braus-Stromeyer S.A."/>
            <person name="Caldana C."/>
            <person name="Canovas D."/>
            <person name="Cerqueira G.C."/>
            <person name="Chen F."/>
            <person name="Chen W."/>
            <person name="Choi C."/>
            <person name="Clum A."/>
            <person name="Dos Santos R.A."/>
            <person name="Damasio A.R."/>
            <person name="Diallinas G."/>
            <person name="Emri T."/>
            <person name="Fekete E."/>
            <person name="Flipphi M."/>
            <person name="Freyberg S."/>
            <person name="Gallo A."/>
            <person name="Gournas C."/>
            <person name="Habgood R."/>
            <person name="Hainaut M."/>
            <person name="Harispe M.L."/>
            <person name="Henrissat B."/>
            <person name="Hilden K.S."/>
            <person name="Hope R."/>
            <person name="Hossain A."/>
            <person name="Karabika E."/>
            <person name="Karaffa L."/>
            <person name="Karanyi Z."/>
            <person name="Krasevec N."/>
            <person name="Kuo A."/>
            <person name="Kusch H."/>
            <person name="LaButti K."/>
            <person name="Lagendijk E.L."/>
            <person name="Lapidus A."/>
            <person name="Levasseur A."/>
            <person name="Lindquist E."/>
            <person name="Lipzen A."/>
            <person name="Logrieco A.F."/>
            <person name="MacCabe A."/>
            <person name="Maekelae M.R."/>
            <person name="Malavazi I."/>
            <person name="Melin P."/>
            <person name="Meyer V."/>
            <person name="Mielnichuk N."/>
            <person name="Miskei M."/>
            <person name="Molnar A.P."/>
            <person name="Mule G."/>
            <person name="Ngan C.Y."/>
            <person name="Orejas M."/>
            <person name="Orosz E."/>
            <person name="Ouedraogo J.P."/>
            <person name="Overkamp K.M."/>
            <person name="Park H.-S."/>
            <person name="Perrone G."/>
            <person name="Piumi F."/>
            <person name="Punt P.J."/>
            <person name="Ram A.F."/>
            <person name="Ramon A."/>
            <person name="Rauscher S."/>
            <person name="Record E."/>
            <person name="Riano-Pachon D.M."/>
            <person name="Robert V."/>
            <person name="Roehrig J."/>
            <person name="Ruller R."/>
            <person name="Salamov A."/>
            <person name="Salih N.S."/>
            <person name="Samson R.A."/>
            <person name="Sandor E."/>
            <person name="Sanguinetti M."/>
            <person name="Schuetze T."/>
            <person name="Sepcic K."/>
            <person name="Shelest E."/>
            <person name="Sherlock G."/>
            <person name="Sophianopoulou V."/>
            <person name="Squina F.M."/>
            <person name="Sun H."/>
            <person name="Susca A."/>
            <person name="Todd R.B."/>
            <person name="Tsang A."/>
            <person name="Unkles S.E."/>
            <person name="van de Wiele N."/>
            <person name="van Rossen-Uffink D."/>
            <person name="Oliveira J.V."/>
            <person name="Vesth T.C."/>
            <person name="Visser J."/>
            <person name="Yu J.-H."/>
            <person name="Zhou M."/>
            <person name="Andersen M.R."/>
            <person name="Archer D.B."/>
            <person name="Baker S.E."/>
            <person name="Benoit I."/>
            <person name="Brakhage A.A."/>
            <person name="Braus G.H."/>
            <person name="Fischer R."/>
            <person name="Frisvad J.C."/>
            <person name="Goldman G.H."/>
            <person name="Houbraken J."/>
            <person name="Oakley B."/>
            <person name="Pocsi I."/>
            <person name="Scazzocchio C."/>
            <person name="Seiboth B."/>
            <person name="vanKuyk P.A."/>
            <person name="Wortman J."/>
            <person name="Dyer P.S."/>
            <person name="Grigoriev I.V."/>
        </authorList>
    </citation>
    <scope>NUCLEOTIDE SEQUENCE [LARGE SCALE GENOMIC DNA]</scope>
    <source>
        <strain evidence="3">CBS 506.65</strain>
    </source>
</reference>
<feature type="transmembrane region" description="Helical" evidence="1">
    <location>
        <begin position="232"/>
        <end position="250"/>
    </location>
</feature>
<evidence type="ECO:0000256" key="1">
    <source>
        <dbReference type="SAM" id="Phobius"/>
    </source>
</evidence>
<feature type="transmembrane region" description="Helical" evidence="1">
    <location>
        <begin position="271"/>
        <end position="294"/>
    </location>
</feature>
<feature type="transmembrane region" description="Helical" evidence="1">
    <location>
        <begin position="190"/>
        <end position="212"/>
    </location>
</feature>
<gene>
    <name evidence="2" type="ORF">ASPZODRAFT_137145</name>
</gene>
<keyword evidence="1" id="KW-0472">Membrane</keyword>
<dbReference type="EMBL" id="KV878357">
    <property type="protein sequence ID" value="OJJ42752.1"/>
    <property type="molecule type" value="Genomic_DNA"/>
</dbReference>
<evidence type="ECO:0008006" key="4">
    <source>
        <dbReference type="Google" id="ProtNLM"/>
    </source>
</evidence>
<protein>
    <recommendedName>
        <fullName evidence="4">PrsW family intramembrane metalloprotease</fullName>
    </recommendedName>
</protein>
<dbReference type="GO" id="GO:0008233">
    <property type="term" value="F:peptidase activity"/>
    <property type="evidence" value="ECO:0007669"/>
    <property type="project" value="InterPro"/>
</dbReference>
<evidence type="ECO:0000313" key="3">
    <source>
        <dbReference type="Proteomes" id="UP000184188"/>
    </source>
</evidence>
<proteinExistence type="predicted"/>
<feature type="transmembrane region" description="Helical" evidence="1">
    <location>
        <begin position="300"/>
        <end position="319"/>
    </location>
</feature>
<dbReference type="RefSeq" id="XP_022577262.1">
    <property type="nucleotide sequence ID" value="XM_022724225.1"/>
</dbReference>
<dbReference type="AlphaFoldDB" id="A0A1L9S6G2"/>
<organism evidence="2 3">
    <name type="scientific">Penicilliopsis zonata CBS 506.65</name>
    <dbReference type="NCBI Taxonomy" id="1073090"/>
    <lineage>
        <taxon>Eukaryota</taxon>
        <taxon>Fungi</taxon>
        <taxon>Dikarya</taxon>
        <taxon>Ascomycota</taxon>
        <taxon>Pezizomycotina</taxon>
        <taxon>Eurotiomycetes</taxon>
        <taxon>Eurotiomycetidae</taxon>
        <taxon>Eurotiales</taxon>
        <taxon>Aspergillaceae</taxon>
        <taxon>Penicilliopsis</taxon>
    </lineage>
</organism>
<dbReference type="VEuPathDB" id="FungiDB:ASPZODRAFT_137145"/>
<dbReference type="Proteomes" id="UP000184188">
    <property type="component" value="Unassembled WGS sequence"/>
</dbReference>
<name>A0A1L9S6G2_9EURO</name>
<dbReference type="Pfam" id="PF13367">
    <property type="entry name" value="PrsW-protease"/>
    <property type="match status" value="1"/>
</dbReference>
<sequence>MSYTSLPLSARLLVALGPPATILATASVSPRAALFTPLAFLPTAWFYKKWQQRINNESTKSEKESSESELEPESQLEPLVWTFAAASTLGITTAAATQGAICVLASKLLFPSQDVRRTFWEEFRRASIADLTAGELASRTQLASSWQNWAFNAVLAFLAAGLIEEIIKFLPVVYARKKKASKSKRKSNTYVDYAIAGALGFSLAEQIGFIYVACEPGHETGWILVRTLAERAVGSLGHLLVAWLTALRARDQRTTDGNDSMPWWKVVGPSALLHGMSDMIVFSASAVAGNVGFIHPSGSLAVAMIGLAGSVWSVAGWMVRRELQYASTV</sequence>
<dbReference type="STRING" id="1073090.A0A1L9S6G2"/>
<feature type="transmembrane region" description="Helical" evidence="1">
    <location>
        <begin position="149"/>
        <end position="170"/>
    </location>
</feature>
<dbReference type="GeneID" id="34610690"/>
<keyword evidence="1" id="KW-0812">Transmembrane</keyword>
<evidence type="ECO:0000313" key="2">
    <source>
        <dbReference type="EMBL" id="OJJ42752.1"/>
    </source>
</evidence>
<dbReference type="InterPro" id="IPR026898">
    <property type="entry name" value="PrsW"/>
</dbReference>
<dbReference type="OrthoDB" id="125546at2759"/>
<accession>A0A1L9S6G2</accession>
<keyword evidence="3" id="KW-1185">Reference proteome</keyword>
<keyword evidence="1" id="KW-1133">Transmembrane helix</keyword>